<protein>
    <submittedName>
        <fullName evidence="10">Branched-chain amino acid ABC transporter permease</fullName>
    </submittedName>
</protein>
<feature type="transmembrane region" description="Helical" evidence="9">
    <location>
        <begin position="44"/>
        <end position="62"/>
    </location>
</feature>
<feature type="transmembrane region" description="Helical" evidence="9">
    <location>
        <begin position="259"/>
        <end position="280"/>
    </location>
</feature>
<dbReference type="InterPro" id="IPR001851">
    <property type="entry name" value="ABC_transp_permease"/>
</dbReference>
<dbReference type="OrthoDB" id="43815at2157"/>
<dbReference type="PANTHER" id="PTHR11795">
    <property type="entry name" value="BRANCHED-CHAIN AMINO ACID TRANSPORT SYSTEM PERMEASE PROTEIN LIVH"/>
    <property type="match status" value="1"/>
</dbReference>
<keyword evidence="4 9" id="KW-0812">Transmembrane</keyword>
<keyword evidence="6 9" id="KW-1133">Transmembrane helix</keyword>
<keyword evidence="11" id="KW-1185">Reference proteome</keyword>
<dbReference type="KEGG" id="halg:HUG10_18605"/>
<reference evidence="10 11" key="1">
    <citation type="submission" date="2020-07" db="EMBL/GenBank/DDBJ databases">
        <title>Gai3-2, isolated from salt lake.</title>
        <authorList>
            <person name="Cui H."/>
            <person name="Shi X."/>
        </authorList>
    </citation>
    <scope>NUCLEOTIDE SEQUENCE [LARGE SCALE GENOMIC DNA]</scope>
    <source>
        <strain evidence="10 11">Gai3-2</strain>
        <plasmid evidence="10 11">unnamed1</plasmid>
    </source>
</reference>
<comment type="similarity">
    <text evidence="8">Belongs to the binding-protein-dependent transport system permease family. LivHM subfamily.</text>
</comment>
<sequence>MPPTELILQILVNGLLLGGIYAVAALGLSLVFGIMDIVNLAHGHMLMIGAYVAILLFAEAGITPLVGMFVAIVLLFLLGMALQKVLLERVVGEGIEQPIIVLFGLALVLQSLGRIVLGSDARSTDIGIPGQGIELGPVLLSFPRTVTFVVAVVLIMGTWAFLQYTTTGQAIRATSQNRDAARYMGIDTDRVYVITLGIGTALAGAAGALLSMLFPITPFVGWSYLLKAFAVVVLGGVGSVAGTLVGGLLLGVSENLGTLYLGGGIRDIISFTIFLVVLIVRPQGLFGTGGGDEE</sequence>
<evidence type="ECO:0000313" key="11">
    <source>
        <dbReference type="Proteomes" id="UP000509750"/>
    </source>
</evidence>
<keyword evidence="10" id="KW-0614">Plasmid</keyword>
<evidence type="ECO:0000256" key="6">
    <source>
        <dbReference type="ARBA" id="ARBA00022989"/>
    </source>
</evidence>
<dbReference type="InterPro" id="IPR052157">
    <property type="entry name" value="BCAA_transport_permease"/>
</dbReference>
<evidence type="ECO:0000256" key="3">
    <source>
        <dbReference type="ARBA" id="ARBA00022475"/>
    </source>
</evidence>
<dbReference type="GeneID" id="56030888"/>
<name>A0A7D5K3E6_9EURY</name>
<feature type="transmembrane region" description="Helical" evidence="9">
    <location>
        <begin position="6"/>
        <end position="32"/>
    </location>
</feature>
<feature type="transmembrane region" description="Helical" evidence="9">
    <location>
        <begin position="145"/>
        <end position="162"/>
    </location>
</feature>
<evidence type="ECO:0000256" key="7">
    <source>
        <dbReference type="ARBA" id="ARBA00023136"/>
    </source>
</evidence>
<evidence type="ECO:0000256" key="8">
    <source>
        <dbReference type="ARBA" id="ARBA00037998"/>
    </source>
</evidence>
<organism evidence="10 11">
    <name type="scientific">Halorarum halophilum</name>
    <dbReference type="NCBI Taxonomy" id="2743090"/>
    <lineage>
        <taxon>Archaea</taxon>
        <taxon>Methanobacteriati</taxon>
        <taxon>Methanobacteriota</taxon>
        <taxon>Stenosarchaea group</taxon>
        <taxon>Halobacteria</taxon>
        <taxon>Halobacteriales</taxon>
        <taxon>Haloferacaceae</taxon>
        <taxon>Halorarum</taxon>
    </lineage>
</organism>
<feature type="transmembrane region" description="Helical" evidence="9">
    <location>
        <begin position="68"/>
        <end position="87"/>
    </location>
</feature>
<evidence type="ECO:0000256" key="2">
    <source>
        <dbReference type="ARBA" id="ARBA00022448"/>
    </source>
</evidence>
<evidence type="ECO:0000256" key="5">
    <source>
        <dbReference type="ARBA" id="ARBA00022970"/>
    </source>
</evidence>
<dbReference type="CDD" id="cd06582">
    <property type="entry name" value="TM_PBP1_LivH_like"/>
    <property type="match status" value="1"/>
</dbReference>
<dbReference type="Pfam" id="PF02653">
    <property type="entry name" value="BPD_transp_2"/>
    <property type="match status" value="1"/>
</dbReference>
<dbReference type="Proteomes" id="UP000509750">
    <property type="component" value="Plasmid unnamed1"/>
</dbReference>
<gene>
    <name evidence="10" type="ORF">HUG10_18605</name>
</gene>
<proteinExistence type="inferred from homology"/>
<dbReference type="AlphaFoldDB" id="A0A7D5K3E6"/>
<dbReference type="GO" id="GO:0022857">
    <property type="term" value="F:transmembrane transporter activity"/>
    <property type="evidence" value="ECO:0007669"/>
    <property type="project" value="InterPro"/>
</dbReference>
<accession>A0A7D5K3E6</accession>
<keyword evidence="7 9" id="KW-0472">Membrane</keyword>
<keyword evidence="2" id="KW-0813">Transport</keyword>
<keyword evidence="5" id="KW-0029">Amino-acid transport</keyword>
<evidence type="ECO:0000256" key="4">
    <source>
        <dbReference type="ARBA" id="ARBA00022692"/>
    </source>
</evidence>
<evidence type="ECO:0000256" key="1">
    <source>
        <dbReference type="ARBA" id="ARBA00004651"/>
    </source>
</evidence>
<keyword evidence="3" id="KW-1003">Cell membrane</keyword>
<feature type="transmembrane region" description="Helical" evidence="9">
    <location>
        <begin position="191"/>
        <end position="216"/>
    </location>
</feature>
<dbReference type="RefSeq" id="WP_179171195.1">
    <property type="nucleotide sequence ID" value="NZ_CP058530.1"/>
</dbReference>
<dbReference type="PANTHER" id="PTHR11795:SF445">
    <property type="entry name" value="AMINO ACID ABC TRANSPORTER PERMEASE PROTEIN"/>
    <property type="match status" value="1"/>
</dbReference>
<geneLocation type="plasmid" evidence="10 11">
    <name>unnamed1</name>
</geneLocation>
<dbReference type="EMBL" id="CP058530">
    <property type="protein sequence ID" value="QLG29621.1"/>
    <property type="molecule type" value="Genomic_DNA"/>
</dbReference>
<evidence type="ECO:0000256" key="9">
    <source>
        <dbReference type="SAM" id="Phobius"/>
    </source>
</evidence>
<feature type="transmembrane region" description="Helical" evidence="9">
    <location>
        <begin position="99"/>
        <end position="117"/>
    </location>
</feature>
<feature type="transmembrane region" description="Helical" evidence="9">
    <location>
        <begin position="228"/>
        <end position="252"/>
    </location>
</feature>
<evidence type="ECO:0000313" key="10">
    <source>
        <dbReference type="EMBL" id="QLG29621.1"/>
    </source>
</evidence>
<comment type="subcellular location">
    <subcellularLocation>
        <location evidence="1">Cell membrane</location>
        <topology evidence="1">Multi-pass membrane protein</topology>
    </subcellularLocation>
</comment>
<dbReference type="GO" id="GO:0005886">
    <property type="term" value="C:plasma membrane"/>
    <property type="evidence" value="ECO:0007669"/>
    <property type="project" value="UniProtKB-SubCell"/>
</dbReference>
<dbReference type="GO" id="GO:0006865">
    <property type="term" value="P:amino acid transport"/>
    <property type="evidence" value="ECO:0007669"/>
    <property type="project" value="UniProtKB-KW"/>
</dbReference>